<proteinExistence type="predicted"/>
<reference evidence="4" key="1">
    <citation type="submission" date="2020-03" db="EMBL/GenBank/DDBJ databases">
        <title>The deep terrestrial virosphere.</title>
        <authorList>
            <person name="Holmfeldt K."/>
            <person name="Nilsson E."/>
            <person name="Simone D."/>
            <person name="Lopez-Fernandez M."/>
            <person name="Wu X."/>
            <person name="de Brujin I."/>
            <person name="Lundin D."/>
            <person name="Andersson A."/>
            <person name="Bertilsson S."/>
            <person name="Dopson M."/>
        </authorList>
    </citation>
    <scope>NUCLEOTIDE SEQUENCE</scope>
    <source>
        <strain evidence="4">TM448A00243</strain>
        <strain evidence="5">TM448B00304</strain>
    </source>
</reference>
<dbReference type="AlphaFoldDB" id="A0A6H1ZDM8"/>
<dbReference type="Gene3D" id="3.40.50.150">
    <property type="entry name" value="Vaccinia Virus protein VP39"/>
    <property type="match status" value="1"/>
</dbReference>
<evidence type="ECO:0000259" key="3">
    <source>
        <dbReference type="Pfam" id="PF01555"/>
    </source>
</evidence>
<dbReference type="GO" id="GO:0003677">
    <property type="term" value="F:DNA binding"/>
    <property type="evidence" value="ECO:0007669"/>
    <property type="project" value="InterPro"/>
</dbReference>
<dbReference type="Pfam" id="PF01555">
    <property type="entry name" value="N6_N4_Mtase"/>
    <property type="match status" value="1"/>
</dbReference>
<dbReference type="GO" id="GO:0032259">
    <property type="term" value="P:methylation"/>
    <property type="evidence" value="ECO:0007669"/>
    <property type="project" value="UniProtKB-KW"/>
</dbReference>
<dbReference type="EMBL" id="MT143991">
    <property type="protein sequence ID" value="QJA45487.1"/>
    <property type="molecule type" value="Genomic_DNA"/>
</dbReference>
<dbReference type="EMBL" id="MT144607">
    <property type="protein sequence ID" value="QJH94855.1"/>
    <property type="molecule type" value="Genomic_DNA"/>
</dbReference>
<accession>A0A6H1ZDM8</accession>
<organism evidence="4">
    <name type="scientific">viral metagenome</name>
    <dbReference type="NCBI Taxonomy" id="1070528"/>
    <lineage>
        <taxon>unclassified sequences</taxon>
        <taxon>metagenomes</taxon>
        <taxon>organismal metagenomes</taxon>
    </lineage>
</organism>
<sequence>MTEATLADLIPDPRNARRHNPRNIGMIVDSLHQVGAARSIVIDEDNVILAGNGVIEAAAEAGIMDVRIIEASGNEIIAVKRSGLTPEQKTKLALFDNRTAELADWDADILNGLDIDLGDLWFDNELAEMGIGLDEPTEDPGPQIDKAAELQEKWQTKRGQVWEIGKHRLMCGDSTSAEDVGRLMGGEKAAMMWADPPYHVGKVFEGDLHEGNVWDDSFQRAWLNVAMGALDPKAQRYICFAPARSRDAILCYEPKRLLVWCKPFALMRANAWDWAYEFVAWCYDGDEPAYFDKPMGTASFDWQEIASVIHGHEGRHHITQKPIGLPSLHIGASSPDGALVYDPFLGSGTTMVAAEQTGRVCYGMEVEPKYCAVTLERMSGMGLELGRHKVRN</sequence>
<evidence type="ECO:0000313" key="5">
    <source>
        <dbReference type="EMBL" id="QJH94855.1"/>
    </source>
</evidence>
<keyword evidence="1 4" id="KW-0489">Methyltransferase</keyword>
<dbReference type="InterPro" id="IPR015840">
    <property type="entry name" value="DNA_MeTrfase_ParB"/>
</dbReference>
<evidence type="ECO:0000256" key="2">
    <source>
        <dbReference type="ARBA" id="ARBA00022679"/>
    </source>
</evidence>
<protein>
    <submittedName>
        <fullName evidence="4">Putative methyltransferase</fullName>
    </submittedName>
</protein>
<dbReference type="PIRSF" id="PIRSF036758">
    <property type="entry name" value="Aden_M_ParB"/>
    <property type="match status" value="1"/>
</dbReference>
<name>A0A6H1ZDM8_9ZZZZ</name>
<dbReference type="SUPFAM" id="SSF53335">
    <property type="entry name" value="S-adenosyl-L-methionine-dependent methyltransferases"/>
    <property type="match status" value="1"/>
</dbReference>
<dbReference type="InterPro" id="IPR001091">
    <property type="entry name" value="RM_Methyltransferase"/>
</dbReference>
<dbReference type="GO" id="GO:0008170">
    <property type="term" value="F:N-methyltransferase activity"/>
    <property type="evidence" value="ECO:0007669"/>
    <property type="project" value="InterPro"/>
</dbReference>
<dbReference type="InterPro" id="IPR029063">
    <property type="entry name" value="SAM-dependent_MTases_sf"/>
</dbReference>
<keyword evidence="2 4" id="KW-0808">Transferase</keyword>
<dbReference type="PRINTS" id="PR00508">
    <property type="entry name" value="S21N4MTFRASE"/>
</dbReference>
<evidence type="ECO:0000313" key="4">
    <source>
        <dbReference type="EMBL" id="QJA45487.1"/>
    </source>
</evidence>
<evidence type="ECO:0000256" key="1">
    <source>
        <dbReference type="ARBA" id="ARBA00022603"/>
    </source>
</evidence>
<feature type="domain" description="DNA methylase N-4/N-6" evidence="3">
    <location>
        <begin position="191"/>
        <end position="374"/>
    </location>
</feature>
<gene>
    <name evidence="4" type="ORF">TM448A00243_0036</name>
    <name evidence="5" type="ORF">TM448B00304_0034</name>
</gene>
<dbReference type="InterPro" id="IPR002941">
    <property type="entry name" value="DNA_methylase_N4/N6"/>
</dbReference>